<sequence>MTALGHTPGHLSLKRETDRLVTPSSIGPEHPPIRNGVTFQDIVSDIYKSAPGVDLVQIAFPTKALGLYYVSR</sequence>
<keyword evidence="3" id="KW-1185">Reference proteome</keyword>
<evidence type="ECO:0000313" key="3">
    <source>
        <dbReference type="Proteomes" id="UP000410492"/>
    </source>
</evidence>
<evidence type="ECO:0000256" key="1">
    <source>
        <dbReference type="SAM" id="MobiDB-lite"/>
    </source>
</evidence>
<dbReference type="OrthoDB" id="6108017at2759"/>
<dbReference type="AlphaFoldDB" id="A0A653BUP9"/>
<evidence type="ECO:0000313" key="2">
    <source>
        <dbReference type="EMBL" id="VEN39315.1"/>
    </source>
</evidence>
<dbReference type="EMBL" id="CAACVG010005457">
    <property type="protein sequence ID" value="VEN39315.1"/>
    <property type="molecule type" value="Genomic_DNA"/>
</dbReference>
<protein>
    <submittedName>
        <fullName evidence="2">Uncharacterized protein</fullName>
    </submittedName>
</protein>
<dbReference type="Proteomes" id="UP000410492">
    <property type="component" value="Unassembled WGS sequence"/>
</dbReference>
<accession>A0A653BUP9</accession>
<proteinExistence type="predicted"/>
<feature type="region of interest" description="Disordered" evidence="1">
    <location>
        <begin position="1"/>
        <end position="31"/>
    </location>
</feature>
<name>A0A653BUP9_CALMS</name>
<gene>
    <name evidence="2" type="ORF">CALMAC_LOCUS3900</name>
</gene>
<organism evidence="2 3">
    <name type="scientific">Callosobruchus maculatus</name>
    <name type="common">Southern cowpea weevil</name>
    <name type="synonym">Pulse bruchid</name>
    <dbReference type="NCBI Taxonomy" id="64391"/>
    <lineage>
        <taxon>Eukaryota</taxon>
        <taxon>Metazoa</taxon>
        <taxon>Ecdysozoa</taxon>
        <taxon>Arthropoda</taxon>
        <taxon>Hexapoda</taxon>
        <taxon>Insecta</taxon>
        <taxon>Pterygota</taxon>
        <taxon>Neoptera</taxon>
        <taxon>Endopterygota</taxon>
        <taxon>Coleoptera</taxon>
        <taxon>Polyphaga</taxon>
        <taxon>Cucujiformia</taxon>
        <taxon>Chrysomeloidea</taxon>
        <taxon>Chrysomelidae</taxon>
        <taxon>Bruchinae</taxon>
        <taxon>Bruchini</taxon>
        <taxon>Callosobruchus</taxon>
    </lineage>
</organism>
<reference evidence="2 3" key="1">
    <citation type="submission" date="2019-01" db="EMBL/GenBank/DDBJ databases">
        <authorList>
            <person name="Sayadi A."/>
        </authorList>
    </citation>
    <scope>NUCLEOTIDE SEQUENCE [LARGE SCALE GENOMIC DNA]</scope>
</reference>